<accession>A0A1R4IAJ8</accession>
<dbReference type="GO" id="GO:0006396">
    <property type="term" value="P:RNA processing"/>
    <property type="evidence" value="ECO:0007669"/>
    <property type="project" value="InterPro"/>
</dbReference>
<dbReference type="CDD" id="cd18095">
    <property type="entry name" value="SpoU-like_rRNA-MTase"/>
    <property type="match status" value="1"/>
</dbReference>
<dbReference type="PANTHER" id="PTHR43191">
    <property type="entry name" value="RRNA METHYLTRANSFERASE 3"/>
    <property type="match status" value="1"/>
</dbReference>
<dbReference type="SUPFAM" id="SSF55315">
    <property type="entry name" value="L30e-like"/>
    <property type="match status" value="1"/>
</dbReference>
<dbReference type="InterPro" id="IPR013123">
    <property type="entry name" value="SpoU_subst-bd"/>
</dbReference>
<keyword evidence="3" id="KW-0808">Transferase</keyword>
<evidence type="ECO:0000259" key="4">
    <source>
        <dbReference type="SMART" id="SM00967"/>
    </source>
</evidence>
<dbReference type="InterPro" id="IPR029064">
    <property type="entry name" value="Ribosomal_eL30-like_sf"/>
</dbReference>
<evidence type="ECO:0000313" key="6">
    <source>
        <dbReference type="Proteomes" id="UP000195611"/>
    </source>
</evidence>
<dbReference type="InterPro" id="IPR029026">
    <property type="entry name" value="tRNA_m1G_MTases_N"/>
</dbReference>
<evidence type="ECO:0000256" key="2">
    <source>
        <dbReference type="ARBA" id="ARBA00022603"/>
    </source>
</evidence>
<dbReference type="InterPro" id="IPR051259">
    <property type="entry name" value="rRNA_Methyltransferase"/>
</dbReference>
<dbReference type="GO" id="GO:0005737">
    <property type="term" value="C:cytoplasm"/>
    <property type="evidence" value="ECO:0007669"/>
    <property type="project" value="UniProtKB-ARBA"/>
</dbReference>
<dbReference type="GO" id="GO:0008173">
    <property type="term" value="F:RNA methyltransferase activity"/>
    <property type="evidence" value="ECO:0007669"/>
    <property type="project" value="InterPro"/>
</dbReference>
<dbReference type="Pfam" id="PF22435">
    <property type="entry name" value="MRM3-like_sub_bind"/>
    <property type="match status" value="1"/>
</dbReference>
<dbReference type="SMART" id="SM00967">
    <property type="entry name" value="SpoU_sub_bind"/>
    <property type="match status" value="1"/>
</dbReference>
<name>A0A1R4IAJ8_9LACT</name>
<dbReference type="Proteomes" id="UP000195611">
    <property type="component" value="Unassembled WGS sequence"/>
</dbReference>
<dbReference type="InterPro" id="IPR001537">
    <property type="entry name" value="SpoU_MeTrfase"/>
</dbReference>
<dbReference type="PANTHER" id="PTHR43191:SF2">
    <property type="entry name" value="RRNA METHYLTRANSFERASE 3, MITOCHONDRIAL"/>
    <property type="match status" value="1"/>
</dbReference>
<dbReference type="AlphaFoldDB" id="A0A1R4IAJ8"/>
<dbReference type="InterPro" id="IPR029028">
    <property type="entry name" value="Alpha/beta_knot_MTases"/>
</dbReference>
<feature type="domain" description="RNA 2-O ribose methyltransferase substrate binding" evidence="4">
    <location>
        <begin position="31"/>
        <end position="100"/>
    </location>
</feature>
<dbReference type="RefSeq" id="WP_087056828.1">
    <property type="nucleotide sequence ID" value="NZ_FUKW01000001.1"/>
</dbReference>
<dbReference type="EMBL" id="FUKW01000001">
    <property type="protein sequence ID" value="SJN16323.1"/>
    <property type="molecule type" value="Genomic_DNA"/>
</dbReference>
<dbReference type="GO" id="GO:0003723">
    <property type="term" value="F:RNA binding"/>
    <property type="evidence" value="ECO:0007669"/>
    <property type="project" value="InterPro"/>
</dbReference>
<comment type="similarity">
    <text evidence="1">Belongs to the class IV-like SAM-binding methyltransferase superfamily. RNA methyltransferase TrmH family.</text>
</comment>
<keyword evidence="2 5" id="KW-0489">Methyltransferase</keyword>
<proteinExistence type="inferred from homology"/>
<reference evidence="5 6" key="1">
    <citation type="submission" date="2017-02" db="EMBL/GenBank/DDBJ databases">
        <authorList>
            <person name="Peterson S.W."/>
        </authorList>
    </citation>
    <scope>NUCLEOTIDE SEQUENCE [LARGE SCALE GENOMIC DNA]</scope>
    <source>
        <strain evidence="5 6">42ea</strain>
    </source>
</reference>
<sequence>MEKITSVKNQRIKDWKKLSTRKGRNKANQYIIEGFHLVEEAVKAKVLIDYILIKEDLISIEWLTDLKVERIELSSEVAEELSGTQATQGIFAVLPISEHSKPQIVNKPYLFLDAVQDPGNVGTLIRSADAAGFGGVVLGEGSADLFNPKTLRSAQGSQFHLKVYQENLTSWIKRFQADSKLVYGTALDERAVSYIGEKPQTSFALIVGNEGSGVNSELLKETDKNLYIPIKGQAESLNVAIAASILMFSLYQ</sequence>
<evidence type="ECO:0000256" key="3">
    <source>
        <dbReference type="ARBA" id="ARBA00022679"/>
    </source>
</evidence>
<dbReference type="GO" id="GO:0032259">
    <property type="term" value="P:methylation"/>
    <property type="evidence" value="ECO:0007669"/>
    <property type="project" value="UniProtKB-KW"/>
</dbReference>
<dbReference type="Pfam" id="PF00588">
    <property type="entry name" value="SpoU_methylase"/>
    <property type="match status" value="1"/>
</dbReference>
<dbReference type="SUPFAM" id="SSF75217">
    <property type="entry name" value="alpha/beta knot"/>
    <property type="match status" value="1"/>
</dbReference>
<organism evidence="5 6">
    <name type="scientific">Marinilactibacillus psychrotolerans 42ea</name>
    <dbReference type="NCBI Taxonomy" id="1255609"/>
    <lineage>
        <taxon>Bacteria</taxon>
        <taxon>Bacillati</taxon>
        <taxon>Bacillota</taxon>
        <taxon>Bacilli</taxon>
        <taxon>Lactobacillales</taxon>
        <taxon>Carnobacteriaceae</taxon>
        <taxon>Marinilactibacillus</taxon>
    </lineage>
</organism>
<protein>
    <submittedName>
        <fullName evidence="5">rRNA methylase</fullName>
    </submittedName>
</protein>
<dbReference type="InterPro" id="IPR053888">
    <property type="entry name" value="MRM3-like_sub_bind"/>
</dbReference>
<evidence type="ECO:0000313" key="5">
    <source>
        <dbReference type="EMBL" id="SJN16323.1"/>
    </source>
</evidence>
<dbReference type="Gene3D" id="3.30.1330.30">
    <property type="match status" value="1"/>
</dbReference>
<dbReference type="Gene3D" id="3.40.1280.10">
    <property type="match status" value="1"/>
</dbReference>
<evidence type="ECO:0000256" key="1">
    <source>
        <dbReference type="ARBA" id="ARBA00007228"/>
    </source>
</evidence>
<gene>
    <name evidence="5" type="ORF">FM115_00010</name>
</gene>